<dbReference type="InterPro" id="IPR025724">
    <property type="entry name" value="GAG-pre-integrase_dom"/>
</dbReference>
<dbReference type="AlphaFoldDB" id="A0AA88W2W7"/>
<organism evidence="3 4">
    <name type="scientific">Escallonia herrerae</name>
    <dbReference type="NCBI Taxonomy" id="1293975"/>
    <lineage>
        <taxon>Eukaryota</taxon>
        <taxon>Viridiplantae</taxon>
        <taxon>Streptophyta</taxon>
        <taxon>Embryophyta</taxon>
        <taxon>Tracheophyta</taxon>
        <taxon>Spermatophyta</taxon>
        <taxon>Magnoliopsida</taxon>
        <taxon>eudicotyledons</taxon>
        <taxon>Gunneridae</taxon>
        <taxon>Pentapetalae</taxon>
        <taxon>asterids</taxon>
        <taxon>campanulids</taxon>
        <taxon>Escalloniales</taxon>
        <taxon>Escalloniaceae</taxon>
        <taxon>Escallonia</taxon>
    </lineage>
</organism>
<feature type="compositionally biased region" description="Acidic residues" evidence="1">
    <location>
        <begin position="201"/>
        <end position="215"/>
    </location>
</feature>
<dbReference type="PANTHER" id="PTHR42648">
    <property type="entry name" value="TRANSPOSASE, PUTATIVE-RELATED"/>
    <property type="match status" value="1"/>
</dbReference>
<comment type="caution">
    <text evidence="3">The sequence shown here is derived from an EMBL/GenBank/DDBJ whole genome shotgun (WGS) entry which is preliminary data.</text>
</comment>
<evidence type="ECO:0000256" key="1">
    <source>
        <dbReference type="SAM" id="MobiDB-lite"/>
    </source>
</evidence>
<gene>
    <name evidence="3" type="ORF">RJ639_003032</name>
</gene>
<dbReference type="Pfam" id="PF13976">
    <property type="entry name" value="gag_pre-integrs"/>
    <property type="match status" value="1"/>
</dbReference>
<evidence type="ECO:0000259" key="2">
    <source>
        <dbReference type="Pfam" id="PF13976"/>
    </source>
</evidence>
<proteinExistence type="predicted"/>
<reference evidence="3" key="1">
    <citation type="submission" date="2022-12" db="EMBL/GenBank/DDBJ databases">
        <title>Draft genome assemblies for two species of Escallonia (Escalloniales).</title>
        <authorList>
            <person name="Chanderbali A."/>
            <person name="Dervinis C."/>
            <person name="Anghel I."/>
            <person name="Soltis D."/>
            <person name="Soltis P."/>
            <person name="Zapata F."/>
        </authorList>
    </citation>
    <scope>NUCLEOTIDE SEQUENCE</scope>
    <source>
        <strain evidence="3">UCBG64.0493</strain>
        <tissue evidence="3">Leaf</tissue>
    </source>
</reference>
<dbReference type="InterPro" id="IPR039537">
    <property type="entry name" value="Retrotran_Ty1/copia-like"/>
</dbReference>
<dbReference type="Proteomes" id="UP001188597">
    <property type="component" value="Unassembled WGS sequence"/>
</dbReference>
<evidence type="ECO:0000313" key="4">
    <source>
        <dbReference type="Proteomes" id="UP001188597"/>
    </source>
</evidence>
<feature type="compositionally biased region" description="Polar residues" evidence="1">
    <location>
        <begin position="156"/>
        <end position="167"/>
    </location>
</feature>
<name>A0AA88W2W7_9ASTE</name>
<dbReference type="PANTHER" id="PTHR42648:SF18">
    <property type="entry name" value="RETROTRANSPOSON, UNCLASSIFIED-LIKE PROTEIN"/>
    <property type="match status" value="1"/>
</dbReference>
<dbReference type="EMBL" id="JAVXUP010000920">
    <property type="protein sequence ID" value="KAK3018738.1"/>
    <property type="molecule type" value="Genomic_DNA"/>
</dbReference>
<evidence type="ECO:0000313" key="3">
    <source>
        <dbReference type="EMBL" id="KAK3018738.1"/>
    </source>
</evidence>
<feature type="region of interest" description="Disordered" evidence="1">
    <location>
        <begin position="151"/>
        <end position="215"/>
    </location>
</feature>
<feature type="domain" description="GAG-pre-integrase" evidence="2">
    <location>
        <begin position="39"/>
        <end position="72"/>
    </location>
</feature>
<accession>A0AA88W2W7</accession>
<protein>
    <recommendedName>
        <fullName evidence="2">GAG-pre-integrase domain-containing protein</fullName>
    </recommendedName>
</protein>
<sequence length="215" mass="24699">MKVYRGLKIIEEPVMKGRRLESVYVLSAETAYVDKAWRNEIGDLWHMRLSHVSYSKLDVMMNKSMLKRLPQIEVRTDTYGKAHQLPFEESKFKAKEPLELIHSDVFGPVRQAFIGGMKYMVTFIDDFSRIFSDPPEPRLVDGTVDEGNAEEDVAQNPWQTGVYQQPSKKGDSSRVEAPPLLRKSTRTRNPNPKYANAAIIEETDEKEPETYEEAS</sequence>
<keyword evidence="4" id="KW-1185">Reference proteome</keyword>